<feature type="transmembrane region" description="Helical" evidence="1">
    <location>
        <begin position="142"/>
        <end position="164"/>
    </location>
</feature>
<dbReference type="EMBL" id="FUIG01000047">
    <property type="protein sequence ID" value="SJM34204.1"/>
    <property type="molecule type" value="Genomic_DNA"/>
</dbReference>
<dbReference type="InterPro" id="IPR007404">
    <property type="entry name" value="YdjM-like"/>
</dbReference>
<reference evidence="3" key="1">
    <citation type="submission" date="2016-12" db="EMBL/GenBank/DDBJ databases">
        <authorList>
            <person name="Brunel B."/>
        </authorList>
    </citation>
    <scope>NUCLEOTIDE SEQUENCE [LARGE SCALE GENOMIC DNA]</scope>
</reference>
<feature type="transmembrane region" description="Helical" evidence="1">
    <location>
        <begin position="95"/>
        <end position="122"/>
    </location>
</feature>
<dbReference type="Proteomes" id="UP000245698">
    <property type="component" value="Unassembled WGS sequence"/>
</dbReference>
<feature type="transmembrane region" description="Helical" evidence="1">
    <location>
        <begin position="40"/>
        <end position="58"/>
    </location>
</feature>
<keyword evidence="1" id="KW-0472">Membrane</keyword>
<feature type="transmembrane region" description="Helical" evidence="1">
    <location>
        <begin position="70"/>
        <end position="88"/>
    </location>
</feature>
<gene>
    <name evidence="2" type="ORF">BQ8482_390006</name>
</gene>
<keyword evidence="3" id="KW-1185">Reference proteome</keyword>
<proteinExistence type="predicted"/>
<evidence type="ECO:0000313" key="3">
    <source>
        <dbReference type="Proteomes" id="UP000245698"/>
    </source>
</evidence>
<protein>
    <submittedName>
        <fullName evidence="2">Putative transmembrane protein</fullName>
    </submittedName>
</protein>
<dbReference type="AlphaFoldDB" id="A0A2P9ASX0"/>
<feature type="transmembrane region" description="Helical" evidence="1">
    <location>
        <begin position="12"/>
        <end position="28"/>
    </location>
</feature>
<keyword evidence="1" id="KW-1133">Transmembrane helix</keyword>
<evidence type="ECO:0000256" key="1">
    <source>
        <dbReference type="SAM" id="Phobius"/>
    </source>
</evidence>
<organism evidence="2 3">
    <name type="scientific">Mesorhizobium delmotii</name>
    <dbReference type="NCBI Taxonomy" id="1631247"/>
    <lineage>
        <taxon>Bacteria</taxon>
        <taxon>Pseudomonadati</taxon>
        <taxon>Pseudomonadota</taxon>
        <taxon>Alphaproteobacteria</taxon>
        <taxon>Hyphomicrobiales</taxon>
        <taxon>Phyllobacteriaceae</taxon>
        <taxon>Mesorhizobium</taxon>
    </lineage>
</organism>
<evidence type="ECO:0000313" key="2">
    <source>
        <dbReference type="EMBL" id="SJM34204.1"/>
    </source>
</evidence>
<dbReference type="Pfam" id="PF04307">
    <property type="entry name" value="YdjM"/>
    <property type="match status" value="1"/>
</dbReference>
<name>A0A2P9ASX0_9HYPH</name>
<keyword evidence="1 2" id="KW-0812">Transmembrane</keyword>
<accession>A0A2P9ASX0</accession>
<sequence>MFDRFGNEQGLAMLIAHLPAGYILGTFARNRWPGRSGIMAAAMLGSVFPDIDMLYFHFVDGRQTHHHAYITHWPLFWAAAGLVALSAAKWRDQRYLALVGAFFAAAMMHMIVDSVASPIMWLMPFDRHALELVTVPAMYRNWVMSFMLHWTFALELLICAWALALGFRRSQLVAATPKNST</sequence>